<evidence type="ECO:0000313" key="2">
    <source>
        <dbReference type="Proteomes" id="UP000823771"/>
    </source>
</evidence>
<protein>
    <submittedName>
        <fullName evidence="1">Uncharacterized protein</fullName>
    </submittedName>
</protein>
<organism evidence="1 2">
    <name type="scientific">Candidatus Cryptobacteroides excrementipullorum</name>
    <dbReference type="NCBI Taxonomy" id="2840761"/>
    <lineage>
        <taxon>Bacteria</taxon>
        <taxon>Pseudomonadati</taxon>
        <taxon>Bacteroidota</taxon>
        <taxon>Bacteroidia</taxon>
        <taxon>Bacteroidales</taxon>
        <taxon>Candidatus Cryptobacteroides</taxon>
    </lineage>
</organism>
<dbReference type="EMBL" id="JADILZ010000108">
    <property type="protein sequence ID" value="MBO8479423.1"/>
    <property type="molecule type" value="Genomic_DNA"/>
</dbReference>
<proteinExistence type="predicted"/>
<accession>A0A9D9IVE1</accession>
<evidence type="ECO:0000313" key="1">
    <source>
        <dbReference type="EMBL" id="MBO8479423.1"/>
    </source>
</evidence>
<gene>
    <name evidence="1" type="ORF">IAB80_11150</name>
</gene>
<comment type="caution">
    <text evidence="1">The sequence shown here is derived from an EMBL/GenBank/DDBJ whole genome shotgun (WGS) entry which is preliminary data.</text>
</comment>
<dbReference type="AlphaFoldDB" id="A0A9D9IVE1"/>
<dbReference type="Proteomes" id="UP000823771">
    <property type="component" value="Unassembled WGS sequence"/>
</dbReference>
<name>A0A9D9IVE1_9BACT</name>
<sequence length="176" mass="18685">MKFLRIAIALAFIAGLYQIPGIAQPKSVGGVFSFAGLEVSYQHLKTSTTFFEFNAVADIGSVVQGEASVPGAKLIFTYNFMFWKKDCSSGSVGAYAGVGAAAGLAIQDDTGRDLVAGLCGKIGLEYSFKVPVILSVDFTPILGMQMDITDGGGSLDAYMKGVTRAYFPRVGIRYCF</sequence>
<reference evidence="1" key="2">
    <citation type="journal article" date="2021" name="PeerJ">
        <title>Extensive microbial diversity within the chicken gut microbiome revealed by metagenomics and culture.</title>
        <authorList>
            <person name="Gilroy R."/>
            <person name="Ravi A."/>
            <person name="Getino M."/>
            <person name="Pursley I."/>
            <person name="Horton D.L."/>
            <person name="Alikhan N.F."/>
            <person name="Baker D."/>
            <person name="Gharbi K."/>
            <person name="Hall N."/>
            <person name="Watson M."/>
            <person name="Adriaenssens E.M."/>
            <person name="Foster-Nyarko E."/>
            <person name="Jarju S."/>
            <person name="Secka A."/>
            <person name="Antonio M."/>
            <person name="Oren A."/>
            <person name="Chaudhuri R.R."/>
            <person name="La Ragione R."/>
            <person name="Hildebrand F."/>
            <person name="Pallen M.J."/>
        </authorList>
    </citation>
    <scope>NUCLEOTIDE SEQUENCE</scope>
    <source>
        <strain evidence="1">2478</strain>
    </source>
</reference>
<reference evidence="1" key="1">
    <citation type="submission" date="2020-10" db="EMBL/GenBank/DDBJ databases">
        <authorList>
            <person name="Gilroy R."/>
        </authorList>
    </citation>
    <scope>NUCLEOTIDE SEQUENCE</scope>
    <source>
        <strain evidence="1">2478</strain>
    </source>
</reference>